<proteinExistence type="predicted"/>
<organism evidence="1 2">
    <name type="scientific">Ligilactobacillus salivarius</name>
    <dbReference type="NCBI Taxonomy" id="1624"/>
    <lineage>
        <taxon>Bacteria</taxon>
        <taxon>Bacillati</taxon>
        <taxon>Bacillota</taxon>
        <taxon>Bacilli</taxon>
        <taxon>Lactobacillales</taxon>
        <taxon>Lactobacillaceae</taxon>
        <taxon>Ligilactobacillus</taxon>
    </lineage>
</organism>
<comment type="caution">
    <text evidence="1">The sequence shown here is derived from an EMBL/GenBank/DDBJ whole genome shotgun (WGS) entry which is preliminary data.</text>
</comment>
<dbReference type="EMBL" id="DYVK01000045">
    <property type="protein sequence ID" value="HJG15345.1"/>
    <property type="molecule type" value="Genomic_DNA"/>
</dbReference>
<protein>
    <submittedName>
        <fullName evidence="1">Uncharacterized protein</fullName>
    </submittedName>
</protein>
<dbReference type="AlphaFoldDB" id="A0A921ICS6"/>
<dbReference type="Proteomes" id="UP000759256">
    <property type="component" value="Unassembled WGS sequence"/>
</dbReference>
<accession>A0A921ICS6</accession>
<name>A0A921ICS6_9LACO</name>
<sequence length="174" mass="19917">MNKKNLAKLTTVVALLASGAYISCSNQTVSAASWGAKTLFTTPKATRGTWYYKENGKIKRWKITAHTSKGRKLYKVLPEKEYTKWWNKLVHQNTKKHYKTINKLDSSQWQAYTFKWHGTTSFNTNGWLAGAGDGIYYVPVTKTRYGRKVSALRFGGGARNWLDFYAYKSPELVK</sequence>
<gene>
    <name evidence="1" type="ORF">K8V06_04290</name>
</gene>
<evidence type="ECO:0000313" key="2">
    <source>
        <dbReference type="Proteomes" id="UP000759256"/>
    </source>
</evidence>
<evidence type="ECO:0000313" key="1">
    <source>
        <dbReference type="EMBL" id="HJG15345.1"/>
    </source>
</evidence>
<reference evidence="1" key="2">
    <citation type="submission" date="2021-09" db="EMBL/GenBank/DDBJ databases">
        <authorList>
            <person name="Gilroy R."/>
        </authorList>
    </citation>
    <scope>NUCLEOTIDE SEQUENCE</scope>
    <source>
        <strain evidence="1">CHK189-29639</strain>
    </source>
</reference>
<reference evidence="1" key="1">
    <citation type="journal article" date="2021" name="PeerJ">
        <title>Extensive microbial diversity within the chicken gut microbiome revealed by metagenomics and culture.</title>
        <authorList>
            <person name="Gilroy R."/>
            <person name="Ravi A."/>
            <person name="Getino M."/>
            <person name="Pursley I."/>
            <person name="Horton D.L."/>
            <person name="Alikhan N.F."/>
            <person name="Baker D."/>
            <person name="Gharbi K."/>
            <person name="Hall N."/>
            <person name="Watson M."/>
            <person name="Adriaenssens E.M."/>
            <person name="Foster-Nyarko E."/>
            <person name="Jarju S."/>
            <person name="Secka A."/>
            <person name="Antonio M."/>
            <person name="Oren A."/>
            <person name="Chaudhuri R.R."/>
            <person name="La Ragione R."/>
            <person name="Hildebrand F."/>
            <person name="Pallen M.J."/>
        </authorList>
    </citation>
    <scope>NUCLEOTIDE SEQUENCE</scope>
    <source>
        <strain evidence="1">CHK189-29639</strain>
    </source>
</reference>